<evidence type="ECO:0000259" key="4">
    <source>
        <dbReference type="Pfam" id="PF01048"/>
    </source>
</evidence>
<evidence type="ECO:0000256" key="2">
    <source>
        <dbReference type="ARBA" id="ARBA00021980"/>
    </source>
</evidence>
<dbReference type="SUPFAM" id="SSF53167">
    <property type="entry name" value="Purine and uridine phosphorylases"/>
    <property type="match status" value="1"/>
</dbReference>
<dbReference type="Proteomes" id="UP000185596">
    <property type="component" value="Unassembled WGS sequence"/>
</dbReference>
<dbReference type="GO" id="GO:0004850">
    <property type="term" value="F:uridine phosphorylase activity"/>
    <property type="evidence" value="ECO:0007669"/>
    <property type="project" value="UniProtKB-EC"/>
</dbReference>
<reference evidence="5 6" key="1">
    <citation type="submission" date="2016-12" db="EMBL/GenBank/DDBJ databases">
        <title>The draft genome sequence of Actinophytocola sp. 11-183.</title>
        <authorList>
            <person name="Wang W."/>
            <person name="Yuan L."/>
        </authorList>
    </citation>
    <scope>NUCLEOTIDE SEQUENCE [LARGE SCALE GENOMIC DNA]</scope>
    <source>
        <strain evidence="5 6">11-183</strain>
    </source>
</reference>
<dbReference type="InterPro" id="IPR035994">
    <property type="entry name" value="Nucleoside_phosphorylase_sf"/>
</dbReference>
<dbReference type="STRING" id="1912961.BU204_25995"/>
<organism evidence="5 6">
    <name type="scientific">Actinophytocola xanthii</name>
    <dbReference type="NCBI Taxonomy" id="1912961"/>
    <lineage>
        <taxon>Bacteria</taxon>
        <taxon>Bacillati</taxon>
        <taxon>Actinomycetota</taxon>
        <taxon>Actinomycetes</taxon>
        <taxon>Pseudonocardiales</taxon>
        <taxon>Pseudonocardiaceae</taxon>
    </lineage>
</organism>
<feature type="domain" description="Nucleoside phosphorylase" evidence="4">
    <location>
        <begin position="18"/>
        <end position="237"/>
    </location>
</feature>
<dbReference type="InterPro" id="IPR000845">
    <property type="entry name" value="Nucleoside_phosphorylase_d"/>
</dbReference>
<name>A0A1Q8CJS4_9PSEU</name>
<protein>
    <recommendedName>
        <fullName evidence="2">Uridine phosphorylase</fullName>
        <ecNumber evidence="1">2.4.2.3</ecNumber>
    </recommendedName>
</protein>
<dbReference type="OrthoDB" id="9782889at2"/>
<evidence type="ECO:0000313" key="5">
    <source>
        <dbReference type="EMBL" id="OLF14605.1"/>
    </source>
</evidence>
<dbReference type="PANTHER" id="PTHR43691:SF11">
    <property type="entry name" value="FI09636P-RELATED"/>
    <property type="match status" value="1"/>
</dbReference>
<keyword evidence="6" id="KW-1185">Reference proteome</keyword>
<proteinExistence type="predicted"/>
<gene>
    <name evidence="5" type="ORF">BU204_25995</name>
</gene>
<dbReference type="PANTHER" id="PTHR43691">
    <property type="entry name" value="URIDINE PHOSPHORYLASE"/>
    <property type="match status" value="1"/>
</dbReference>
<dbReference type="GO" id="GO:0005829">
    <property type="term" value="C:cytosol"/>
    <property type="evidence" value="ECO:0007669"/>
    <property type="project" value="TreeGrafter"/>
</dbReference>
<evidence type="ECO:0000313" key="6">
    <source>
        <dbReference type="Proteomes" id="UP000185596"/>
    </source>
</evidence>
<dbReference type="Gene3D" id="3.40.50.1580">
    <property type="entry name" value="Nucleoside phosphorylase domain"/>
    <property type="match status" value="1"/>
</dbReference>
<dbReference type="EC" id="2.4.2.3" evidence="1"/>
<evidence type="ECO:0000256" key="3">
    <source>
        <dbReference type="ARBA" id="ARBA00048447"/>
    </source>
</evidence>
<dbReference type="GO" id="GO:0009116">
    <property type="term" value="P:nucleoside metabolic process"/>
    <property type="evidence" value="ECO:0007669"/>
    <property type="project" value="InterPro"/>
</dbReference>
<accession>A0A1Q8CJS4</accession>
<sequence length="243" mass="25098">MTDFLPITKIPRTGLPAHALVVGDPDRASAVAELLDGAALIGQNREYRTFAGTWRGVPVVVSSHGVGGAGAVCQFAELAEAGVHTFVRFGTAGALRADIADGDLVVAEAAVRDDGVTQQLIHPEFPAYATPEAVLALAGAAAAHGLRAHRGVVWTRAAFSPMVLRLPVADYVAARVIAIEMELSTLLVFAALRGLRAGGVLVIDGNAAVDNDNPTGYNPHRQVVTDAVAAGSRAALDALVELT</sequence>
<evidence type="ECO:0000256" key="1">
    <source>
        <dbReference type="ARBA" id="ARBA00011888"/>
    </source>
</evidence>
<dbReference type="Pfam" id="PF01048">
    <property type="entry name" value="PNP_UDP_1"/>
    <property type="match status" value="1"/>
</dbReference>
<comment type="catalytic activity">
    <reaction evidence="3">
        <text>uridine + phosphate = alpha-D-ribose 1-phosphate + uracil</text>
        <dbReference type="Rhea" id="RHEA:24388"/>
        <dbReference type="ChEBI" id="CHEBI:16704"/>
        <dbReference type="ChEBI" id="CHEBI:17568"/>
        <dbReference type="ChEBI" id="CHEBI:43474"/>
        <dbReference type="ChEBI" id="CHEBI:57720"/>
        <dbReference type="EC" id="2.4.2.3"/>
    </reaction>
</comment>
<dbReference type="RefSeq" id="WP_075128383.1">
    <property type="nucleotide sequence ID" value="NZ_MSIE01000052.1"/>
</dbReference>
<dbReference type="EMBL" id="MSIE01000052">
    <property type="protein sequence ID" value="OLF14605.1"/>
    <property type="molecule type" value="Genomic_DNA"/>
</dbReference>
<comment type="caution">
    <text evidence="5">The sequence shown here is derived from an EMBL/GenBank/DDBJ whole genome shotgun (WGS) entry which is preliminary data.</text>
</comment>
<dbReference type="AlphaFoldDB" id="A0A1Q8CJS4"/>